<dbReference type="EMBL" id="JASCZI010274063">
    <property type="protein sequence ID" value="MED6225648.1"/>
    <property type="molecule type" value="Genomic_DNA"/>
</dbReference>
<accession>A0ABU6ZUE4</accession>
<organism evidence="1 2">
    <name type="scientific">Stylosanthes scabra</name>
    <dbReference type="NCBI Taxonomy" id="79078"/>
    <lineage>
        <taxon>Eukaryota</taxon>
        <taxon>Viridiplantae</taxon>
        <taxon>Streptophyta</taxon>
        <taxon>Embryophyta</taxon>
        <taxon>Tracheophyta</taxon>
        <taxon>Spermatophyta</taxon>
        <taxon>Magnoliopsida</taxon>
        <taxon>eudicotyledons</taxon>
        <taxon>Gunneridae</taxon>
        <taxon>Pentapetalae</taxon>
        <taxon>rosids</taxon>
        <taxon>fabids</taxon>
        <taxon>Fabales</taxon>
        <taxon>Fabaceae</taxon>
        <taxon>Papilionoideae</taxon>
        <taxon>50 kb inversion clade</taxon>
        <taxon>dalbergioids sensu lato</taxon>
        <taxon>Dalbergieae</taxon>
        <taxon>Pterocarpus clade</taxon>
        <taxon>Stylosanthes</taxon>
    </lineage>
</organism>
<evidence type="ECO:0000313" key="1">
    <source>
        <dbReference type="EMBL" id="MED6225648.1"/>
    </source>
</evidence>
<sequence length="104" mass="11936">ASSLAPRRGFCMLRRGSGRLYFELQVVWPRLGIELDAWAWALSTLRRTWDAWALMSMPRRGWLNPGLLLWTPRLESPRLGMGDLAECSKFLLSCSSSFLSPFFL</sequence>
<gene>
    <name evidence="1" type="ORF">PIB30_095655</name>
</gene>
<proteinExistence type="predicted"/>
<keyword evidence="2" id="KW-1185">Reference proteome</keyword>
<reference evidence="1 2" key="1">
    <citation type="journal article" date="2023" name="Plants (Basel)">
        <title>Bridging the Gap: Combining Genomics and Transcriptomics Approaches to Understand Stylosanthes scabra, an Orphan Legume from the Brazilian Caatinga.</title>
        <authorList>
            <person name="Ferreira-Neto J.R.C."/>
            <person name="da Silva M.D."/>
            <person name="Binneck E."/>
            <person name="de Melo N.F."/>
            <person name="da Silva R.H."/>
            <person name="de Melo A.L.T.M."/>
            <person name="Pandolfi V."/>
            <person name="Bustamante F.O."/>
            <person name="Brasileiro-Vidal A.C."/>
            <person name="Benko-Iseppon A.M."/>
        </authorList>
    </citation>
    <scope>NUCLEOTIDE SEQUENCE [LARGE SCALE GENOMIC DNA]</scope>
    <source>
        <tissue evidence="1">Leaves</tissue>
    </source>
</reference>
<comment type="caution">
    <text evidence="1">The sequence shown here is derived from an EMBL/GenBank/DDBJ whole genome shotgun (WGS) entry which is preliminary data.</text>
</comment>
<feature type="non-terminal residue" evidence="1">
    <location>
        <position position="1"/>
    </location>
</feature>
<protein>
    <submittedName>
        <fullName evidence="1">Uncharacterized protein</fullName>
    </submittedName>
</protein>
<name>A0ABU6ZUE4_9FABA</name>
<evidence type="ECO:0000313" key="2">
    <source>
        <dbReference type="Proteomes" id="UP001341840"/>
    </source>
</evidence>
<dbReference type="Proteomes" id="UP001341840">
    <property type="component" value="Unassembled WGS sequence"/>
</dbReference>